<evidence type="ECO:0000313" key="7">
    <source>
        <dbReference type="EMBL" id="PZG07844.1"/>
    </source>
</evidence>
<proteinExistence type="inferred from homology"/>
<dbReference type="GO" id="GO:0019239">
    <property type="term" value="F:deaminase activity"/>
    <property type="evidence" value="ECO:0007669"/>
    <property type="project" value="InterPro"/>
</dbReference>
<feature type="domain" description="Adenosine deaminase" evidence="6">
    <location>
        <begin position="8"/>
        <end position="311"/>
    </location>
</feature>
<accession>A0A2W2ETT0</accession>
<dbReference type="RefSeq" id="WP_111184274.1">
    <property type="nucleotide sequence ID" value="NZ_POUD01000282.1"/>
</dbReference>
<name>A0A2W2ETT0_9ACTN</name>
<dbReference type="AlphaFoldDB" id="A0A2W2ETT0"/>
<comment type="cofactor">
    <cofactor evidence="1">
        <name>Zn(2+)</name>
        <dbReference type="ChEBI" id="CHEBI:29105"/>
    </cofactor>
</comment>
<evidence type="ECO:0000313" key="8">
    <source>
        <dbReference type="Proteomes" id="UP000249304"/>
    </source>
</evidence>
<dbReference type="InterPro" id="IPR006330">
    <property type="entry name" value="Ado/ade_deaminase"/>
</dbReference>
<comment type="caution">
    <text evidence="7">The sequence shown here is derived from an EMBL/GenBank/DDBJ whole genome shotgun (WGS) entry which is preliminary data.</text>
</comment>
<protein>
    <submittedName>
        <fullName evidence="7">Adenosine deaminase</fullName>
    </submittedName>
</protein>
<keyword evidence="4" id="KW-0378">Hydrolase</keyword>
<comment type="similarity">
    <text evidence="2">Belongs to the metallo-dependent hydrolases superfamily. Adenosine and AMP deaminases family.</text>
</comment>
<dbReference type="Proteomes" id="UP000249304">
    <property type="component" value="Unassembled WGS sequence"/>
</dbReference>
<evidence type="ECO:0000256" key="1">
    <source>
        <dbReference type="ARBA" id="ARBA00001947"/>
    </source>
</evidence>
<keyword evidence="8" id="KW-1185">Reference proteome</keyword>
<keyword evidence="5" id="KW-0862">Zinc</keyword>
<dbReference type="SUPFAM" id="SSF51556">
    <property type="entry name" value="Metallo-dependent hydrolases"/>
    <property type="match status" value="1"/>
</dbReference>
<dbReference type="InterPro" id="IPR032466">
    <property type="entry name" value="Metal_Hydrolase"/>
</dbReference>
<dbReference type="PANTHER" id="PTHR43114:SF6">
    <property type="entry name" value="ADENINE DEAMINASE"/>
    <property type="match status" value="1"/>
</dbReference>
<dbReference type="EMBL" id="POUD01000282">
    <property type="protein sequence ID" value="PZG07844.1"/>
    <property type="molecule type" value="Genomic_DNA"/>
</dbReference>
<dbReference type="Gene3D" id="3.20.20.140">
    <property type="entry name" value="Metal-dependent hydrolases"/>
    <property type="match status" value="1"/>
</dbReference>
<dbReference type="PANTHER" id="PTHR43114">
    <property type="entry name" value="ADENINE DEAMINASE"/>
    <property type="match status" value="1"/>
</dbReference>
<dbReference type="Pfam" id="PF00962">
    <property type="entry name" value="A_deaminase"/>
    <property type="match status" value="1"/>
</dbReference>
<sequence length="330" mass="35968">MRDVRSLPKAHLHVHLESTVRPGTVRDLGGVAEPEGVFATFREFADQRARVRELLRTAEHFRRIAVEFCEDEAAQGTRYAEVTFTAASHGERVGEPEMPLEAVLGGLAEGRERYGVECRVLLDHSRRRPVERLWRTYELARRHEQVIGIGLAGDESHPLAPFAQVCDAARDAGLHLVHHAGETAGPASVREALDLGHAERLGHGIRVLDDPELVAEVGERAVPLEVCPTSNVLLGLVPSLAEHPLPRLRAAGLTVTVNTDGETALADEYDRLRQVLGFGDADLAELARASIEASFAPAGLKAELRAGVDAWLGAGSLDDRRAERTEHHLS</sequence>
<keyword evidence="3" id="KW-0479">Metal-binding</keyword>
<dbReference type="InterPro" id="IPR001365">
    <property type="entry name" value="A_deaminase_dom"/>
</dbReference>
<dbReference type="GO" id="GO:0016814">
    <property type="term" value="F:hydrolase activity, acting on carbon-nitrogen (but not peptide) bonds, in cyclic amidines"/>
    <property type="evidence" value="ECO:0007669"/>
    <property type="project" value="UniProtKB-ARBA"/>
</dbReference>
<dbReference type="OrthoDB" id="105475at2"/>
<evidence type="ECO:0000256" key="4">
    <source>
        <dbReference type="ARBA" id="ARBA00022801"/>
    </source>
</evidence>
<dbReference type="NCBIfam" id="TIGR01430">
    <property type="entry name" value="aden_deam"/>
    <property type="match status" value="1"/>
</dbReference>
<organism evidence="7 8">
    <name type="scientific">Nonomuraea aridisoli</name>
    <dbReference type="NCBI Taxonomy" id="2070368"/>
    <lineage>
        <taxon>Bacteria</taxon>
        <taxon>Bacillati</taxon>
        <taxon>Actinomycetota</taxon>
        <taxon>Actinomycetes</taxon>
        <taxon>Streptosporangiales</taxon>
        <taxon>Streptosporangiaceae</taxon>
        <taxon>Nonomuraea</taxon>
    </lineage>
</organism>
<evidence type="ECO:0000256" key="3">
    <source>
        <dbReference type="ARBA" id="ARBA00022723"/>
    </source>
</evidence>
<gene>
    <name evidence="7" type="primary">add</name>
    <name evidence="7" type="ORF">C1J01_39985</name>
</gene>
<evidence type="ECO:0000259" key="6">
    <source>
        <dbReference type="Pfam" id="PF00962"/>
    </source>
</evidence>
<evidence type="ECO:0000256" key="5">
    <source>
        <dbReference type="ARBA" id="ARBA00022833"/>
    </source>
</evidence>
<evidence type="ECO:0000256" key="2">
    <source>
        <dbReference type="ARBA" id="ARBA00006676"/>
    </source>
</evidence>
<reference evidence="7 8" key="1">
    <citation type="submission" date="2018-01" db="EMBL/GenBank/DDBJ databases">
        <title>Draft genome sequence of Nonomuraea sp. KC333.</title>
        <authorList>
            <person name="Sahin N."/>
            <person name="Saygin H."/>
            <person name="Ay H."/>
        </authorList>
    </citation>
    <scope>NUCLEOTIDE SEQUENCE [LARGE SCALE GENOMIC DNA]</scope>
    <source>
        <strain evidence="7 8">KC333</strain>
    </source>
</reference>
<dbReference type="GO" id="GO:0046872">
    <property type="term" value="F:metal ion binding"/>
    <property type="evidence" value="ECO:0007669"/>
    <property type="project" value="UniProtKB-KW"/>
</dbReference>